<dbReference type="GO" id="GO:0003677">
    <property type="term" value="F:DNA binding"/>
    <property type="evidence" value="ECO:0007669"/>
    <property type="project" value="UniProtKB-KW"/>
</dbReference>
<name>A0AAQ4DH70_AMBAM</name>
<evidence type="ECO:0000256" key="4">
    <source>
        <dbReference type="ARBA" id="ARBA00023125"/>
    </source>
</evidence>
<organism evidence="6 7">
    <name type="scientific">Amblyomma americanum</name>
    <name type="common">Lone star tick</name>
    <dbReference type="NCBI Taxonomy" id="6943"/>
    <lineage>
        <taxon>Eukaryota</taxon>
        <taxon>Metazoa</taxon>
        <taxon>Ecdysozoa</taxon>
        <taxon>Arthropoda</taxon>
        <taxon>Chelicerata</taxon>
        <taxon>Arachnida</taxon>
        <taxon>Acari</taxon>
        <taxon>Parasitiformes</taxon>
        <taxon>Ixodida</taxon>
        <taxon>Ixodoidea</taxon>
        <taxon>Ixodidae</taxon>
        <taxon>Amblyomminae</taxon>
        <taxon>Amblyomma</taxon>
    </lineage>
</organism>
<protein>
    <recommendedName>
        <fullName evidence="5">THAP-type domain-containing protein</fullName>
    </recommendedName>
</protein>
<comment type="caution">
    <text evidence="6">The sequence shown here is derived from an EMBL/GenBank/DDBJ whole genome shotgun (WGS) entry which is preliminary data.</text>
</comment>
<evidence type="ECO:0000259" key="5">
    <source>
        <dbReference type="Pfam" id="PF05485"/>
    </source>
</evidence>
<dbReference type="EMBL" id="JARKHS020030738">
    <property type="protein sequence ID" value="KAK8761810.1"/>
    <property type="molecule type" value="Genomic_DNA"/>
</dbReference>
<evidence type="ECO:0000313" key="6">
    <source>
        <dbReference type="EMBL" id="KAK8761810.1"/>
    </source>
</evidence>
<keyword evidence="7" id="KW-1185">Reference proteome</keyword>
<keyword evidence="3" id="KW-0862">Zinc</keyword>
<proteinExistence type="predicted"/>
<sequence>MSKPERQCKERACFVPQCKSGYRSNKERVAMFIAPSDATRLAEWERNFKREVGRLTPAAVVWEKHFEIRFIVRVFSITVNGVTSEPPRDKPRLKRDTMSTIFTRYLKHILLKISAKRKTRHLCEQKPPASSHGRPASEASELCSAIESAESVSLEGSGADNGALVIEKCTTRRGSKEASAGELVNRKMIVDVCRPLAGVHLFYNVSISNDMDGSGICASGLINLRLL</sequence>
<dbReference type="AlphaFoldDB" id="A0AAQ4DH70"/>
<dbReference type="Proteomes" id="UP001321473">
    <property type="component" value="Unassembled WGS sequence"/>
</dbReference>
<gene>
    <name evidence="6" type="ORF">V5799_026924</name>
</gene>
<keyword evidence="2" id="KW-0863">Zinc-finger</keyword>
<keyword evidence="1" id="KW-0479">Metal-binding</keyword>
<evidence type="ECO:0000313" key="7">
    <source>
        <dbReference type="Proteomes" id="UP001321473"/>
    </source>
</evidence>
<dbReference type="SUPFAM" id="SSF57716">
    <property type="entry name" value="Glucocorticoid receptor-like (DNA-binding domain)"/>
    <property type="match status" value="1"/>
</dbReference>
<reference evidence="6 7" key="1">
    <citation type="journal article" date="2023" name="Arcadia Sci">
        <title>De novo assembly of a long-read Amblyomma americanum tick genome.</title>
        <authorList>
            <person name="Chou S."/>
            <person name="Poskanzer K.E."/>
            <person name="Rollins M."/>
            <person name="Thuy-Boun P.S."/>
        </authorList>
    </citation>
    <scope>NUCLEOTIDE SEQUENCE [LARGE SCALE GENOMIC DNA]</scope>
    <source>
        <strain evidence="6">F_SG_1</strain>
        <tissue evidence="6">Salivary glands</tissue>
    </source>
</reference>
<evidence type="ECO:0000256" key="2">
    <source>
        <dbReference type="ARBA" id="ARBA00022771"/>
    </source>
</evidence>
<keyword evidence="4" id="KW-0238">DNA-binding</keyword>
<dbReference type="Pfam" id="PF05485">
    <property type="entry name" value="THAP"/>
    <property type="match status" value="1"/>
</dbReference>
<evidence type="ECO:0000256" key="3">
    <source>
        <dbReference type="ARBA" id="ARBA00022833"/>
    </source>
</evidence>
<accession>A0AAQ4DH70</accession>
<evidence type="ECO:0000256" key="1">
    <source>
        <dbReference type="ARBA" id="ARBA00022723"/>
    </source>
</evidence>
<dbReference type="InterPro" id="IPR006612">
    <property type="entry name" value="THAP_Znf"/>
</dbReference>
<dbReference type="GO" id="GO:0008270">
    <property type="term" value="F:zinc ion binding"/>
    <property type="evidence" value="ECO:0007669"/>
    <property type="project" value="UniProtKB-KW"/>
</dbReference>
<feature type="domain" description="THAP-type" evidence="5">
    <location>
        <begin position="13"/>
        <end position="102"/>
    </location>
</feature>